<dbReference type="EMBL" id="BGPR01200297">
    <property type="protein sequence ID" value="GBN16039.1"/>
    <property type="molecule type" value="Genomic_DNA"/>
</dbReference>
<dbReference type="AlphaFoldDB" id="A0A4Y2LNK8"/>
<evidence type="ECO:0000313" key="1">
    <source>
        <dbReference type="EMBL" id="GBN16039.1"/>
    </source>
</evidence>
<dbReference type="Proteomes" id="UP000499080">
    <property type="component" value="Unassembled WGS sequence"/>
</dbReference>
<feature type="non-terminal residue" evidence="1">
    <location>
        <position position="1"/>
    </location>
</feature>
<evidence type="ECO:0000313" key="2">
    <source>
        <dbReference type="Proteomes" id="UP000499080"/>
    </source>
</evidence>
<name>A0A4Y2LNK8_ARAVE</name>
<keyword evidence="2" id="KW-1185">Reference proteome</keyword>
<accession>A0A4Y2LNK8</accession>
<proteinExistence type="predicted"/>
<organism evidence="1 2">
    <name type="scientific">Araneus ventricosus</name>
    <name type="common">Orbweaver spider</name>
    <name type="synonym">Epeira ventricosa</name>
    <dbReference type="NCBI Taxonomy" id="182803"/>
    <lineage>
        <taxon>Eukaryota</taxon>
        <taxon>Metazoa</taxon>
        <taxon>Ecdysozoa</taxon>
        <taxon>Arthropoda</taxon>
        <taxon>Chelicerata</taxon>
        <taxon>Arachnida</taxon>
        <taxon>Araneae</taxon>
        <taxon>Araneomorphae</taxon>
        <taxon>Entelegynae</taxon>
        <taxon>Araneoidea</taxon>
        <taxon>Araneidae</taxon>
        <taxon>Araneus</taxon>
    </lineage>
</organism>
<protein>
    <submittedName>
        <fullName evidence="1">Uncharacterized protein</fullName>
    </submittedName>
</protein>
<comment type="caution">
    <text evidence="1">The sequence shown here is derived from an EMBL/GenBank/DDBJ whole genome shotgun (WGS) entry which is preliminary data.</text>
</comment>
<reference evidence="1 2" key="1">
    <citation type="journal article" date="2019" name="Sci. Rep.">
        <title>Orb-weaving spider Araneus ventricosus genome elucidates the spidroin gene catalogue.</title>
        <authorList>
            <person name="Kono N."/>
            <person name="Nakamura H."/>
            <person name="Ohtoshi R."/>
            <person name="Moran D.A.P."/>
            <person name="Shinohara A."/>
            <person name="Yoshida Y."/>
            <person name="Fujiwara M."/>
            <person name="Mori M."/>
            <person name="Tomita M."/>
            <person name="Arakawa K."/>
        </authorList>
    </citation>
    <scope>NUCLEOTIDE SEQUENCE [LARGE SCALE GENOMIC DNA]</scope>
</reference>
<gene>
    <name evidence="1" type="ORF">AVEN_37642_1</name>
</gene>
<sequence length="44" mass="4993">FVEVASTENPLYLGDKNYDGLMANPRLRNRKVRISRLDSPCIGL</sequence>